<name>A0A4Z1KIM2_9HELO</name>
<evidence type="ECO:0000313" key="2">
    <source>
        <dbReference type="Proteomes" id="UP000297280"/>
    </source>
</evidence>
<dbReference type="Proteomes" id="UP000297280">
    <property type="component" value="Unassembled WGS sequence"/>
</dbReference>
<accession>A0A4Z1KIM2</accession>
<evidence type="ECO:0000313" key="1">
    <source>
        <dbReference type="EMBL" id="TGO85186.1"/>
    </source>
</evidence>
<organism evidence="1 2">
    <name type="scientific">Botrytis porri</name>
    <dbReference type="NCBI Taxonomy" id="87229"/>
    <lineage>
        <taxon>Eukaryota</taxon>
        <taxon>Fungi</taxon>
        <taxon>Dikarya</taxon>
        <taxon>Ascomycota</taxon>
        <taxon>Pezizomycotina</taxon>
        <taxon>Leotiomycetes</taxon>
        <taxon>Helotiales</taxon>
        <taxon>Sclerotiniaceae</taxon>
        <taxon>Botrytis</taxon>
    </lineage>
</organism>
<comment type="caution">
    <text evidence="1">The sequence shown here is derived from an EMBL/GenBank/DDBJ whole genome shotgun (WGS) entry which is preliminary data.</text>
</comment>
<dbReference type="STRING" id="87229.A0A4Z1KIM2"/>
<reference evidence="1 2" key="1">
    <citation type="submission" date="2017-12" db="EMBL/GenBank/DDBJ databases">
        <title>Comparative genomics of Botrytis spp.</title>
        <authorList>
            <person name="Valero-Jimenez C.A."/>
            <person name="Tapia P."/>
            <person name="Veloso J."/>
            <person name="Silva-Moreno E."/>
            <person name="Staats M."/>
            <person name="Valdes J.H."/>
            <person name="Van Kan J.A.L."/>
        </authorList>
    </citation>
    <scope>NUCLEOTIDE SEQUENCE [LARGE SCALE GENOMIC DNA]</scope>
    <source>
        <strain evidence="1 2">MUCL3349</strain>
    </source>
</reference>
<proteinExistence type="predicted"/>
<keyword evidence="2" id="KW-1185">Reference proteome</keyword>
<gene>
    <name evidence="1" type="ORF">BPOR_0422g00040</name>
</gene>
<dbReference type="EMBL" id="PQXO01000421">
    <property type="protein sequence ID" value="TGO85186.1"/>
    <property type="molecule type" value="Genomic_DNA"/>
</dbReference>
<sequence>MESMKLQSDQLLDEVYLVARGFNLGALGIGLKLYVDPAGLRRKGQLRFAADNKVNGSERIVSQLGSSVVGTVV</sequence>
<protein>
    <submittedName>
        <fullName evidence="1">Uncharacterized protein</fullName>
    </submittedName>
</protein>
<dbReference type="AlphaFoldDB" id="A0A4Z1KIM2"/>